<dbReference type="InterPro" id="IPR011011">
    <property type="entry name" value="Znf_FYVE_PHD"/>
</dbReference>
<feature type="compositionally biased region" description="Pro residues" evidence="5">
    <location>
        <begin position="156"/>
        <end position="173"/>
    </location>
</feature>
<evidence type="ECO:0000256" key="1">
    <source>
        <dbReference type="ARBA" id="ARBA00022723"/>
    </source>
</evidence>
<feature type="compositionally biased region" description="Pro residues" evidence="5">
    <location>
        <begin position="115"/>
        <end position="135"/>
    </location>
</feature>
<evidence type="ECO:0000256" key="2">
    <source>
        <dbReference type="ARBA" id="ARBA00022771"/>
    </source>
</evidence>
<evidence type="ECO:0000256" key="5">
    <source>
        <dbReference type="SAM" id="MobiDB-lite"/>
    </source>
</evidence>
<organism evidence="7 8">
    <name type="scientific">Pelagomonas calceolata</name>
    <dbReference type="NCBI Taxonomy" id="35677"/>
    <lineage>
        <taxon>Eukaryota</taxon>
        <taxon>Sar</taxon>
        <taxon>Stramenopiles</taxon>
        <taxon>Ochrophyta</taxon>
        <taxon>Pelagophyceae</taxon>
        <taxon>Pelagomonadales</taxon>
        <taxon>Pelagomonadaceae</taxon>
        <taxon>Pelagomonas</taxon>
    </lineage>
</organism>
<keyword evidence="2 4" id="KW-0863">Zinc-finger</keyword>
<comment type="caution">
    <text evidence="7">The sequence shown here is derived from an EMBL/GenBank/DDBJ whole genome shotgun (WGS) entry which is preliminary data.</text>
</comment>
<protein>
    <recommendedName>
        <fullName evidence="6">PHD-type domain-containing protein</fullName>
    </recommendedName>
</protein>
<dbReference type="InterPro" id="IPR019787">
    <property type="entry name" value="Znf_PHD-finger"/>
</dbReference>
<reference evidence="7" key="1">
    <citation type="submission" date="2021-11" db="EMBL/GenBank/DDBJ databases">
        <authorList>
            <consortium name="Genoscope - CEA"/>
            <person name="William W."/>
        </authorList>
    </citation>
    <scope>NUCLEOTIDE SEQUENCE</scope>
</reference>
<dbReference type="PANTHER" id="PTHR47177:SF3">
    <property type="entry name" value="F18C1.6 PROTEIN"/>
    <property type="match status" value="1"/>
</dbReference>
<keyword evidence="8" id="KW-1185">Reference proteome</keyword>
<dbReference type="PANTHER" id="PTHR47177">
    <property type="entry name" value="F18C1.6 PROTEIN"/>
    <property type="match status" value="1"/>
</dbReference>
<dbReference type="Pfam" id="PF00628">
    <property type="entry name" value="PHD"/>
    <property type="match status" value="2"/>
</dbReference>
<feature type="compositionally biased region" description="Acidic residues" evidence="5">
    <location>
        <begin position="102"/>
        <end position="112"/>
    </location>
</feature>
<dbReference type="Proteomes" id="UP000789595">
    <property type="component" value="Unassembled WGS sequence"/>
</dbReference>
<evidence type="ECO:0000313" key="7">
    <source>
        <dbReference type="EMBL" id="CAH0373740.1"/>
    </source>
</evidence>
<dbReference type="InterPro" id="IPR001965">
    <property type="entry name" value="Znf_PHD"/>
</dbReference>
<feature type="compositionally biased region" description="Basic residues" evidence="5">
    <location>
        <begin position="375"/>
        <end position="388"/>
    </location>
</feature>
<feature type="domain" description="PHD-type" evidence="6">
    <location>
        <begin position="504"/>
        <end position="553"/>
    </location>
</feature>
<dbReference type="AlphaFoldDB" id="A0A8J2WN21"/>
<evidence type="ECO:0000256" key="3">
    <source>
        <dbReference type="ARBA" id="ARBA00022833"/>
    </source>
</evidence>
<feature type="region of interest" description="Disordered" evidence="5">
    <location>
        <begin position="1"/>
        <end position="213"/>
    </location>
</feature>
<evidence type="ECO:0000256" key="4">
    <source>
        <dbReference type="PROSITE-ProRule" id="PRU00146"/>
    </source>
</evidence>
<feature type="compositionally biased region" description="Basic residues" evidence="5">
    <location>
        <begin position="1"/>
        <end position="12"/>
    </location>
</feature>
<feature type="compositionally biased region" description="Pro residues" evidence="5">
    <location>
        <begin position="187"/>
        <end position="198"/>
    </location>
</feature>
<accession>A0A8J2WN21</accession>
<gene>
    <name evidence="7" type="ORF">PECAL_4P09740</name>
</gene>
<dbReference type="SUPFAM" id="SSF57903">
    <property type="entry name" value="FYVE/PHD zinc finger"/>
    <property type="match status" value="2"/>
</dbReference>
<dbReference type="EMBL" id="CAKKNE010000004">
    <property type="protein sequence ID" value="CAH0373740.1"/>
    <property type="molecule type" value="Genomic_DNA"/>
</dbReference>
<name>A0A8J2WN21_9STRA</name>
<dbReference type="GO" id="GO:0008270">
    <property type="term" value="F:zinc ion binding"/>
    <property type="evidence" value="ECO:0007669"/>
    <property type="project" value="UniProtKB-KW"/>
</dbReference>
<dbReference type="OrthoDB" id="1630758at2759"/>
<evidence type="ECO:0000259" key="6">
    <source>
        <dbReference type="PROSITE" id="PS50016"/>
    </source>
</evidence>
<keyword evidence="3" id="KW-0862">Zinc</keyword>
<feature type="region of interest" description="Disordered" evidence="5">
    <location>
        <begin position="374"/>
        <end position="399"/>
    </location>
</feature>
<sequence>MKKFQPLRKPSRPRPAPRPTKPLQSMFIQNPRRFDSPEPTQLHDTLVEARPAPQPVAPPSEARAPPVRAPPPSAGDSDGEDAAEAPARAPPRPAVPPSAGDTSDDDEWDETEPPAAAPPARAPPARAPPPPPPSPSSSESESESDSDSDDEAPAAAAPPPAARASRPRPPPSPSSSSSGESDDEGPAAPPPARAPSPSPSSSWDSSDDDDDDDAAVVATPVARGLGAAACPRMPRVGDFLAHRHNDDAPLEAEKVLGRVTRVQVRGQTADIRCAWFNCDEATGHLEVRRRSFGARWRFASVGEAAREAARAAEACDAAKALALEDVVCQVCGSGDDEAQLVLCDDCDAGAAHTYCLELGAVPDAWRCDACARPAAPKRRPAPKKKRARPAPADDDADLVCAPKRRPPVAADAARAKTMPRWPVVGDRLLQRHNDVDPLEAEHVLCVVKKVPPSGAAAKKRDFDVAFENCERKRGTLCLAAAAYAVNWRFATEADVERQLGALVDEACGVCGRRDDEASLVLCDGCEAGAAHTYCLGLDGVPEGDWFCAACASQRGSTGTRKTSVSV</sequence>
<keyword evidence="1" id="KW-0479">Metal-binding</keyword>
<dbReference type="InterPro" id="IPR013083">
    <property type="entry name" value="Znf_RING/FYVE/PHD"/>
</dbReference>
<proteinExistence type="predicted"/>
<dbReference type="SMART" id="SM00249">
    <property type="entry name" value="PHD"/>
    <property type="match status" value="2"/>
</dbReference>
<dbReference type="PROSITE" id="PS50016">
    <property type="entry name" value="ZF_PHD_2"/>
    <property type="match status" value="1"/>
</dbReference>
<feature type="compositionally biased region" description="Acidic residues" evidence="5">
    <location>
        <begin position="140"/>
        <end position="152"/>
    </location>
</feature>
<dbReference type="Gene3D" id="3.30.40.10">
    <property type="entry name" value="Zinc/RING finger domain, C3HC4 (zinc finger)"/>
    <property type="match status" value="2"/>
</dbReference>
<evidence type="ECO:0000313" key="8">
    <source>
        <dbReference type="Proteomes" id="UP000789595"/>
    </source>
</evidence>